<protein>
    <recommendedName>
        <fullName evidence="6">Cystatin domain-containing protein</fullName>
    </recommendedName>
</protein>
<dbReference type="GO" id="GO:0004869">
    <property type="term" value="F:cysteine-type endopeptidase inhibitor activity"/>
    <property type="evidence" value="ECO:0007669"/>
    <property type="project" value="UniProtKB-KW"/>
</dbReference>
<dbReference type="PANTHER" id="PTHR11414:SF21">
    <property type="entry name" value="CYSTATIN 14A, TANDEM DUPLICATE 1-RELATED"/>
    <property type="match status" value="1"/>
</dbReference>
<dbReference type="SUPFAM" id="SSF54403">
    <property type="entry name" value="Cystatin/monellin"/>
    <property type="match status" value="1"/>
</dbReference>
<keyword evidence="4" id="KW-0646">Protease inhibitor</keyword>
<proteinExistence type="inferred from homology"/>
<dbReference type="Proteomes" id="UP000030746">
    <property type="component" value="Unassembled WGS sequence"/>
</dbReference>
<dbReference type="CDD" id="cd00042">
    <property type="entry name" value="CY"/>
    <property type="match status" value="1"/>
</dbReference>
<dbReference type="InterPro" id="IPR046350">
    <property type="entry name" value="Cystatin_sf"/>
</dbReference>
<comment type="subcellular location">
    <subcellularLocation>
        <location evidence="1">Cytoplasm</location>
    </subcellularLocation>
</comment>
<feature type="domain" description="Cystatin" evidence="6">
    <location>
        <begin position="1"/>
        <end position="98"/>
    </location>
</feature>
<dbReference type="CTD" id="20248062"/>
<dbReference type="InterPro" id="IPR018073">
    <property type="entry name" value="Prot_inh_cystat_CS"/>
</dbReference>
<gene>
    <name evidence="7" type="ORF">LOTGIDRAFT_229619</name>
</gene>
<keyword evidence="5" id="KW-0789">Thiol protease inhibitor</keyword>
<evidence type="ECO:0000256" key="5">
    <source>
        <dbReference type="ARBA" id="ARBA00022704"/>
    </source>
</evidence>
<evidence type="ECO:0000256" key="3">
    <source>
        <dbReference type="ARBA" id="ARBA00022490"/>
    </source>
</evidence>
<evidence type="ECO:0000313" key="8">
    <source>
        <dbReference type="Proteomes" id="UP000030746"/>
    </source>
</evidence>
<keyword evidence="3" id="KW-0963">Cytoplasm</keyword>
<dbReference type="Gene3D" id="3.10.450.10">
    <property type="match status" value="1"/>
</dbReference>
<dbReference type="SMART" id="SM00043">
    <property type="entry name" value="CY"/>
    <property type="match status" value="1"/>
</dbReference>
<dbReference type="InterPro" id="IPR001713">
    <property type="entry name" value="Prot_inh_stefin"/>
</dbReference>
<dbReference type="STRING" id="225164.V4B6G1"/>
<comment type="similarity">
    <text evidence="2">Belongs to the cystatin family.</text>
</comment>
<dbReference type="GeneID" id="20248062"/>
<evidence type="ECO:0000256" key="4">
    <source>
        <dbReference type="ARBA" id="ARBA00022690"/>
    </source>
</evidence>
<dbReference type="RefSeq" id="XP_009065250.1">
    <property type="nucleotide sequence ID" value="XM_009067002.1"/>
</dbReference>
<dbReference type="FunFam" id="3.10.450.10:FF:000001">
    <property type="entry name" value="Cystatin-A"/>
    <property type="match status" value="1"/>
</dbReference>
<dbReference type="InterPro" id="IPR000010">
    <property type="entry name" value="Cystatin_dom"/>
</dbReference>
<accession>V4B6G1</accession>
<dbReference type="Pfam" id="PF00031">
    <property type="entry name" value="Cystatin"/>
    <property type="match status" value="1"/>
</dbReference>
<reference evidence="7 8" key="1">
    <citation type="journal article" date="2013" name="Nature">
        <title>Insights into bilaterian evolution from three spiralian genomes.</title>
        <authorList>
            <person name="Simakov O."/>
            <person name="Marletaz F."/>
            <person name="Cho S.J."/>
            <person name="Edsinger-Gonzales E."/>
            <person name="Havlak P."/>
            <person name="Hellsten U."/>
            <person name="Kuo D.H."/>
            <person name="Larsson T."/>
            <person name="Lv J."/>
            <person name="Arendt D."/>
            <person name="Savage R."/>
            <person name="Osoegawa K."/>
            <person name="de Jong P."/>
            <person name="Grimwood J."/>
            <person name="Chapman J.A."/>
            <person name="Shapiro H."/>
            <person name="Aerts A."/>
            <person name="Otillar R.P."/>
            <person name="Terry A.Y."/>
            <person name="Boore J.L."/>
            <person name="Grigoriev I.V."/>
            <person name="Lindberg D.R."/>
            <person name="Seaver E.C."/>
            <person name="Weisblat D.A."/>
            <person name="Putnam N.H."/>
            <person name="Rokhsar D.S."/>
        </authorList>
    </citation>
    <scope>NUCLEOTIDE SEQUENCE [LARGE SCALE GENOMIC DNA]</scope>
</reference>
<sequence length="98" mass="11150">MSCGGASEVKTADDEIQKICNDIRKELEKKANTTFEEFTAKQYKSQVVAGTNYFVKIHIGNEKYVHVRIFKPLPHVSQDVELSNHQLGKSAEEEIAYF</sequence>
<dbReference type="PROSITE" id="PS00287">
    <property type="entry name" value="CYSTATIN"/>
    <property type="match status" value="1"/>
</dbReference>
<keyword evidence="8" id="KW-1185">Reference proteome</keyword>
<dbReference type="PANTHER" id="PTHR11414">
    <property type="entry name" value="CYSTATIN FAMILY MEMBER"/>
    <property type="match status" value="1"/>
</dbReference>
<evidence type="ECO:0000313" key="7">
    <source>
        <dbReference type="EMBL" id="ESO84124.1"/>
    </source>
</evidence>
<evidence type="ECO:0000259" key="6">
    <source>
        <dbReference type="SMART" id="SM00043"/>
    </source>
</evidence>
<dbReference type="GO" id="GO:0005829">
    <property type="term" value="C:cytosol"/>
    <property type="evidence" value="ECO:0007669"/>
    <property type="project" value="TreeGrafter"/>
</dbReference>
<dbReference type="HOGENOM" id="CLU_150234_2_1_1"/>
<dbReference type="AlphaFoldDB" id="V4B6G1"/>
<dbReference type="OMA" id="HIHVRAH"/>
<organism evidence="7 8">
    <name type="scientific">Lottia gigantea</name>
    <name type="common">Giant owl limpet</name>
    <dbReference type="NCBI Taxonomy" id="225164"/>
    <lineage>
        <taxon>Eukaryota</taxon>
        <taxon>Metazoa</taxon>
        <taxon>Spiralia</taxon>
        <taxon>Lophotrochozoa</taxon>
        <taxon>Mollusca</taxon>
        <taxon>Gastropoda</taxon>
        <taxon>Patellogastropoda</taxon>
        <taxon>Lottioidea</taxon>
        <taxon>Lottiidae</taxon>
        <taxon>Lottia</taxon>
    </lineage>
</organism>
<evidence type="ECO:0000256" key="2">
    <source>
        <dbReference type="ARBA" id="ARBA00009403"/>
    </source>
</evidence>
<dbReference type="KEGG" id="lgi:LOTGIDRAFT_229619"/>
<dbReference type="EMBL" id="KB203566">
    <property type="protein sequence ID" value="ESO84124.1"/>
    <property type="molecule type" value="Genomic_DNA"/>
</dbReference>
<name>V4B6G1_LOTGI</name>
<evidence type="ECO:0000256" key="1">
    <source>
        <dbReference type="ARBA" id="ARBA00004496"/>
    </source>
</evidence>
<dbReference type="PRINTS" id="PR00295">
    <property type="entry name" value="STEFINA"/>
</dbReference>
<dbReference type="OrthoDB" id="2429551at2759"/>